<comment type="caution">
    <text evidence="2">The sequence shown here is derived from an EMBL/GenBank/DDBJ whole genome shotgun (WGS) entry which is preliminary data.</text>
</comment>
<keyword evidence="3" id="KW-1185">Reference proteome</keyword>
<accession>A0A8H7URL7</accession>
<sequence>MDEAIQAAYVFESARDEHGTYSFLPNQITPPTSRPIDDPMDLSALCEIINYISTNNNFNNRGGHRGVYRGGYGGGQRGGFRGGFCGRGFSRGDFQGGFRGNLRGRGSSQGQFRGSYNGYQQYQEQETRSCYQCHQVRHLQYNCPQNRQDAHYMNDGFYYNEEYNYDDEQQHYDYSPQSYSSSHPDTTPAPQPIMDKSNNKDKSSQPCSQEPFTLYAVLPSSASFVQPLNLNKVMIQKDVEFMLNANSTPNKLPLYRILINGHPCSVLIDSGA</sequence>
<protein>
    <recommendedName>
        <fullName evidence="4">CCHC-type domain-containing protein</fullName>
    </recommendedName>
</protein>
<reference evidence="2" key="1">
    <citation type="submission" date="2020-12" db="EMBL/GenBank/DDBJ databases">
        <title>Metabolic potential, ecology and presence of endohyphal bacteria is reflected in genomic diversity of Mucoromycotina.</title>
        <authorList>
            <person name="Muszewska A."/>
            <person name="Okrasinska A."/>
            <person name="Steczkiewicz K."/>
            <person name="Drgas O."/>
            <person name="Orlowska M."/>
            <person name="Perlinska-Lenart U."/>
            <person name="Aleksandrzak-Piekarczyk T."/>
            <person name="Szatraj K."/>
            <person name="Zielenkiewicz U."/>
            <person name="Pilsyk S."/>
            <person name="Malc E."/>
            <person name="Mieczkowski P."/>
            <person name="Kruszewska J.S."/>
            <person name="Biernat P."/>
            <person name="Pawlowska J."/>
        </authorList>
    </citation>
    <scope>NUCLEOTIDE SEQUENCE</scope>
    <source>
        <strain evidence="2">WA0000017839</strain>
    </source>
</reference>
<gene>
    <name evidence="2" type="ORF">INT47_010362</name>
</gene>
<feature type="compositionally biased region" description="Polar residues" evidence="1">
    <location>
        <begin position="175"/>
        <end position="185"/>
    </location>
</feature>
<dbReference type="Proteomes" id="UP000603453">
    <property type="component" value="Unassembled WGS sequence"/>
</dbReference>
<evidence type="ECO:0008006" key="4">
    <source>
        <dbReference type="Google" id="ProtNLM"/>
    </source>
</evidence>
<feature type="region of interest" description="Disordered" evidence="1">
    <location>
        <begin position="171"/>
        <end position="207"/>
    </location>
</feature>
<evidence type="ECO:0000313" key="2">
    <source>
        <dbReference type="EMBL" id="KAG2192980.1"/>
    </source>
</evidence>
<proteinExistence type="predicted"/>
<feature type="non-terminal residue" evidence="2">
    <location>
        <position position="272"/>
    </location>
</feature>
<evidence type="ECO:0000313" key="3">
    <source>
        <dbReference type="Proteomes" id="UP000603453"/>
    </source>
</evidence>
<evidence type="ECO:0000256" key="1">
    <source>
        <dbReference type="SAM" id="MobiDB-lite"/>
    </source>
</evidence>
<organism evidence="2 3">
    <name type="scientific">Mucor saturninus</name>
    <dbReference type="NCBI Taxonomy" id="64648"/>
    <lineage>
        <taxon>Eukaryota</taxon>
        <taxon>Fungi</taxon>
        <taxon>Fungi incertae sedis</taxon>
        <taxon>Mucoromycota</taxon>
        <taxon>Mucoromycotina</taxon>
        <taxon>Mucoromycetes</taxon>
        <taxon>Mucorales</taxon>
        <taxon>Mucorineae</taxon>
        <taxon>Mucoraceae</taxon>
        <taxon>Mucor</taxon>
    </lineage>
</organism>
<dbReference type="AlphaFoldDB" id="A0A8H7URL7"/>
<name>A0A8H7URL7_9FUNG</name>
<dbReference type="EMBL" id="JAEPRD010000255">
    <property type="protein sequence ID" value="KAG2192980.1"/>
    <property type="molecule type" value="Genomic_DNA"/>
</dbReference>